<dbReference type="InterPro" id="IPR000092">
    <property type="entry name" value="Polyprenyl_synt"/>
</dbReference>
<name>A0AAD9LHT6_BABDI</name>
<dbReference type="PANTHER" id="PTHR11525:SF0">
    <property type="entry name" value="FARNESYL PYROPHOSPHATE SYNTHASE"/>
    <property type="match status" value="1"/>
</dbReference>
<reference evidence="7" key="1">
    <citation type="journal article" date="2014" name="Nucleic Acids Res.">
        <title>The evolutionary dynamics of variant antigen genes in Babesia reveal a history of genomic innovation underlying host-parasite interaction.</title>
        <authorList>
            <person name="Jackson A.P."/>
            <person name="Otto T.D."/>
            <person name="Darby A."/>
            <person name="Ramaprasad A."/>
            <person name="Xia D."/>
            <person name="Echaide I.E."/>
            <person name="Farber M."/>
            <person name="Gahlot S."/>
            <person name="Gamble J."/>
            <person name="Gupta D."/>
            <person name="Gupta Y."/>
            <person name="Jackson L."/>
            <person name="Malandrin L."/>
            <person name="Malas T.B."/>
            <person name="Moussa E."/>
            <person name="Nair M."/>
            <person name="Reid A.J."/>
            <person name="Sanders M."/>
            <person name="Sharma J."/>
            <person name="Tracey A."/>
            <person name="Quail M.A."/>
            <person name="Weir W."/>
            <person name="Wastling J.M."/>
            <person name="Hall N."/>
            <person name="Willadsen P."/>
            <person name="Lingelbach K."/>
            <person name="Shiels B."/>
            <person name="Tait A."/>
            <person name="Berriman M."/>
            <person name="Allred D.R."/>
            <person name="Pain A."/>
        </authorList>
    </citation>
    <scope>NUCLEOTIDE SEQUENCE</scope>
    <source>
        <strain evidence="7">1802A</strain>
    </source>
</reference>
<keyword evidence="6" id="KW-0472">Membrane</keyword>
<dbReference type="InterPro" id="IPR008949">
    <property type="entry name" value="Isoprenoid_synthase_dom_sf"/>
</dbReference>
<dbReference type="SUPFAM" id="SSF48576">
    <property type="entry name" value="Terpenoid synthases"/>
    <property type="match status" value="1"/>
</dbReference>
<evidence type="ECO:0000256" key="2">
    <source>
        <dbReference type="ARBA" id="ARBA00022679"/>
    </source>
</evidence>
<evidence type="ECO:0000256" key="1">
    <source>
        <dbReference type="ARBA" id="ARBA00001946"/>
    </source>
</evidence>
<evidence type="ECO:0000256" key="5">
    <source>
        <dbReference type="RuleBase" id="RU004466"/>
    </source>
</evidence>
<dbReference type="GO" id="GO:0045337">
    <property type="term" value="P:farnesyl diphosphate biosynthetic process"/>
    <property type="evidence" value="ECO:0007669"/>
    <property type="project" value="TreeGrafter"/>
</dbReference>
<dbReference type="CDD" id="cd00685">
    <property type="entry name" value="Trans_IPPS_HT"/>
    <property type="match status" value="1"/>
</dbReference>
<organism evidence="7 8">
    <name type="scientific">Babesia divergens</name>
    <dbReference type="NCBI Taxonomy" id="32595"/>
    <lineage>
        <taxon>Eukaryota</taxon>
        <taxon>Sar</taxon>
        <taxon>Alveolata</taxon>
        <taxon>Apicomplexa</taxon>
        <taxon>Aconoidasida</taxon>
        <taxon>Piroplasmida</taxon>
        <taxon>Babesiidae</taxon>
        <taxon>Babesia</taxon>
    </lineage>
</organism>
<evidence type="ECO:0000313" key="7">
    <source>
        <dbReference type="EMBL" id="KAK1936890.1"/>
    </source>
</evidence>
<feature type="transmembrane region" description="Helical" evidence="6">
    <location>
        <begin position="112"/>
        <end position="134"/>
    </location>
</feature>
<dbReference type="GO" id="GO:0005737">
    <property type="term" value="C:cytoplasm"/>
    <property type="evidence" value="ECO:0007669"/>
    <property type="project" value="TreeGrafter"/>
</dbReference>
<dbReference type="PANTHER" id="PTHR11525">
    <property type="entry name" value="FARNESYL-PYROPHOSPHATE SYNTHETASE"/>
    <property type="match status" value="1"/>
</dbReference>
<comment type="caution">
    <text evidence="7">The sequence shown here is derived from an EMBL/GenBank/DDBJ whole genome shotgun (WGS) entry which is preliminary data.</text>
</comment>
<comment type="similarity">
    <text evidence="5">Belongs to the FPP/GGPP synthase family.</text>
</comment>
<evidence type="ECO:0000256" key="6">
    <source>
        <dbReference type="SAM" id="Phobius"/>
    </source>
</evidence>
<dbReference type="EMBL" id="JAHBMH010000034">
    <property type="protein sequence ID" value="KAK1936890.1"/>
    <property type="molecule type" value="Genomic_DNA"/>
</dbReference>
<comment type="cofactor">
    <cofactor evidence="1">
        <name>Mg(2+)</name>
        <dbReference type="ChEBI" id="CHEBI:18420"/>
    </cofactor>
</comment>
<dbReference type="SFLD" id="SFLDS00005">
    <property type="entry name" value="Isoprenoid_Synthase_Type_I"/>
    <property type="match status" value="1"/>
</dbReference>
<protein>
    <submittedName>
        <fullName evidence="7">Farnesyl pyrophosphate synthetase</fullName>
    </submittedName>
</protein>
<dbReference type="Gene3D" id="1.10.600.10">
    <property type="entry name" value="Farnesyl Diphosphate Synthase"/>
    <property type="match status" value="1"/>
</dbReference>
<feature type="transmembrane region" description="Helical" evidence="6">
    <location>
        <begin position="67"/>
        <end position="92"/>
    </location>
</feature>
<dbReference type="Pfam" id="PF00348">
    <property type="entry name" value="polyprenyl_synt"/>
    <property type="match status" value="1"/>
</dbReference>
<dbReference type="AlphaFoldDB" id="A0AAD9LHT6"/>
<dbReference type="Proteomes" id="UP001195914">
    <property type="component" value="Unassembled WGS sequence"/>
</dbReference>
<dbReference type="InterPro" id="IPR039702">
    <property type="entry name" value="FPS1-like"/>
</dbReference>
<keyword evidence="6" id="KW-1133">Transmembrane helix</keyword>
<keyword evidence="3" id="KW-0479">Metal-binding</keyword>
<dbReference type="GO" id="GO:0046872">
    <property type="term" value="F:metal ion binding"/>
    <property type="evidence" value="ECO:0007669"/>
    <property type="project" value="UniProtKB-KW"/>
</dbReference>
<reference evidence="7" key="2">
    <citation type="submission" date="2021-05" db="EMBL/GenBank/DDBJ databases">
        <authorList>
            <person name="Pain A."/>
        </authorList>
    </citation>
    <scope>NUCLEOTIDE SEQUENCE</scope>
    <source>
        <strain evidence="7">1802A</strain>
    </source>
</reference>
<proteinExistence type="inferred from homology"/>
<evidence type="ECO:0000256" key="4">
    <source>
        <dbReference type="ARBA" id="ARBA00022842"/>
    </source>
</evidence>
<dbReference type="GO" id="GO:0004161">
    <property type="term" value="F:dimethylallyltranstransferase activity"/>
    <property type="evidence" value="ECO:0007669"/>
    <property type="project" value="TreeGrafter"/>
</dbReference>
<keyword evidence="6" id="KW-0812">Transmembrane</keyword>
<evidence type="ECO:0000313" key="8">
    <source>
        <dbReference type="Proteomes" id="UP001195914"/>
    </source>
</evidence>
<keyword evidence="2 5" id="KW-0808">Transferase</keyword>
<dbReference type="GO" id="GO:0004337">
    <property type="term" value="F:(2E,6E)-farnesyl diphosphate synthase activity"/>
    <property type="evidence" value="ECO:0007669"/>
    <property type="project" value="TreeGrafter"/>
</dbReference>
<sequence length="400" mass="45624">MKTPSKIPFSRGDIISCKERFTQFLPSFMDIALSELKGYDVSDDDMAYYSHAIQYNLQGTYFRGTNLILTMLYTLINPALAIFTISTGGKLIRGTLVVSTARSIMGEGMTDFLWHQALVLGWCLELLQTAFLVADDIMDKSVMRRSNVCWYMVPTIGVANAVNDTMFLYTLTHRILSNQIKDSPHLVALQNLFNQASMVTILGQHMDTYDAMDTALLDSATAATSLYYRICKNKTSYYTFYLPIKLGMIICDINQDNINFKKLESITSLLGHLFQAQDDYLDCYGDPSCSGKEGTDIQTRKCTWLLATALHICNKDQLQRIKNNIGKDDIVNVTAVKEIYNELKLQNIFKTYSQDIRIKIQSEIDEIESRGGWYKKHHMHQAELAFILQWSLDTITNRNR</sequence>
<accession>A0AAD9LHT6</accession>
<dbReference type="SFLD" id="SFLDG01017">
    <property type="entry name" value="Polyprenyl_Transferase_Like"/>
    <property type="match status" value="1"/>
</dbReference>
<gene>
    <name evidence="7" type="ORF">X943_003109</name>
</gene>
<evidence type="ECO:0000256" key="3">
    <source>
        <dbReference type="ARBA" id="ARBA00022723"/>
    </source>
</evidence>
<keyword evidence="4" id="KW-0460">Magnesium</keyword>
<keyword evidence="8" id="KW-1185">Reference proteome</keyword>